<dbReference type="Pfam" id="PF09994">
    <property type="entry name" value="T6SS_Tle1-like_cat"/>
    <property type="match status" value="1"/>
</dbReference>
<dbReference type="EMBL" id="FOUE01000002">
    <property type="protein sequence ID" value="SFM11185.1"/>
    <property type="molecule type" value="Genomic_DNA"/>
</dbReference>
<organism evidence="3 4">
    <name type="scientific">Marinobacter zhejiangensis</name>
    <dbReference type="NCBI Taxonomy" id="488535"/>
    <lineage>
        <taxon>Bacteria</taxon>
        <taxon>Pseudomonadati</taxon>
        <taxon>Pseudomonadota</taxon>
        <taxon>Gammaproteobacteria</taxon>
        <taxon>Pseudomonadales</taxon>
        <taxon>Marinobacteraceae</taxon>
        <taxon>Marinobacter</taxon>
    </lineage>
</organism>
<evidence type="ECO:0000256" key="1">
    <source>
        <dbReference type="SAM" id="MobiDB-lite"/>
    </source>
</evidence>
<dbReference type="RefSeq" id="WP_092020988.1">
    <property type="nucleotide sequence ID" value="NZ_FOUE01000002.1"/>
</dbReference>
<dbReference type="InterPro" id="IPR018712">
    <property type="entry name" value="Tle1-like_cat"/>
</dbReference>
<dbReference type="PANTHER" id="PTHR33840">
    <property type="match status" value="1"/>
</dbReference>
<feature type="region of interest" description="Disordered" evidence="1">
    <location>
        <begin position="145"/>
        <end position="195"/>
    </location>
</feature>
<name>A0A1I4N713_9GAMM</name>
<dbReference type="STRING" id="488535.SAMN04487963_1164"/>
<evidence type="ECO:0000313" key="4">
    <source>
        <dbReference type="Proteomes" id="UP000198519"/>
    </source>
</evidence>
<dbReference type="OrthoDB" id="4378831at2"/>
<dbReference type="AlphaFoldDB" id="A0A1I4N713"/>
<dbReference type="Proteomes" id="UP000198519">
    <property type="component" value="Unassembled WGS sequence"/>
</dbReference>
<proteinExistence type="predicted"/>
<keyword evidence="3" id="KW-0378">Hydrolase</keyword>
<sequence length="686" mass="75643">MKIVKTGDLVAADLPNLESPFFAAEKARALINSDQTGRFNLGHLLNHPSSYGTRRNDQPQRVDAVIEKIKNRALWLVYDVGDGKPFDPVVRWKEPAPGQGQWILTHSDTHFALSHTVNRLNDNGVTPQQLALSGAMGISPLSASTVAHEARPRQHEDALPHQAAPTRHHTSLPVTPALPLSASPEATQTPPQEQEPEIHLEVGLFTDGTLNNADNSQILEDRIEAECLAPLERGEISEEECKYRLGLMMGDSYANSPSNVAKLADLYIESNETSENRIVHRIMEYAPGIGTRSGEGDSVIGMVTGLGETGILMQLEKAFTKVAQRVLELTLTGPITTLTVDLFGFSRGAASARHAAHEIHQGSNGGLGRAFRAEGIDWPNKVTIRFVGLFDSVAAIINPKSLDLLPSNNQNAPVKVYLDPSTVQTAVHFVAADEHRENFALNSLRNPDGQLPDNFREIALPGVHSDIGGGYGDSQREDVLISPFHHVPNDRINAPEQSMQWDMLEALKQQKEAEGWLGEFSLPVQASDHPNPRPNDLGDVGHPRLEIYKQVSEHPGPHGRTELALRMVRQVRGEYSRVSLWTMHELASEAGVPFSDIDPEDEATHLPDELIVIKDQIREQICANSESPSLTATQLNLLRQRYIHYSAHYTPLKFMALGIPTTFRLFRNFSPNAPAESGERIVHPNR</sequence>
<dbReference type="PANTHER" id="PTHR33840:SF1">
    <property type="entry name" value="TLE1 PHOSPHOLIPASE DOMAIN-CONTAINING PROTEIN"/>
    <property type="match status" value="1"/>
</dbReference>
<feature type="compositionally biased region" description="Basic and acidic residues" evidence="1">
    <location>
        <begin position="148"/>
        <end position="159"/>
    </location>
</feature>
<protein>
    <submittedName>
        <fullName evidence="3">Uncharacterized alpha/beta hydrolase domain</fullName>
    </submittedName>
</protein>
<keyword evidence="4" id="KW-1185">Reference proteome</keyword>
<evidence type="ECO:0000259" key="2">
    <source>
        <dbReference type="Pfam" id="PF09994"/>
    </source>
</evidence>
<accession>A0A1I4N713</accession>
<reference evidence="4" key="1">
    <citation type="submission" date="2016-10" db="EMBL/GenBank/DDBJ databases">
        <authorList>
            <person name="Varghese N."/>
            <person name="Submissions S."/>
        </authorList>
    </citation>
    <scope>NUCLEOTIDE SEQUENCE [LARGE SCALE GENOMIC DNA]</scope>
    <source>
        <strain evidence="4">CGMCC 1.7061</strain>
    </source>
</reference>
<feature type="domain" description="T6SS Phospholipase effector Tle1-like catalytic" evidence="2">
    <location>
        <begin position="380"/>
        <end position="477"/>
    </location>
</feature>
<gene>
    <name evidence="3" type="ORF">SAMN04487963_1164</name>
</gene>
<evidence type="ECO:0000313" key="3">
    <source>
        <dbReference type="EMBL" id="SFM11185.1"/>
    </source>
</evidence>
<dbReference type="GO" id="GO:0016787">
    <property type="term" value="F:hydrolase activity"/>
    <property type="evidence" value="ECO:0007669"/>
    <property type="project" value="UniProtKB-KW"/>
</dbReference>